<dbReference type="PROSITE" id="PS00648">
    <property type="entry name" value="RIBONUCLEASE_P"/>
    <property type="match status" value="1"/>
</dbReference>
<dbReference type="PANTHER" id="PTHR33992">
    <property type="entry name" value="RIBONUCLEASE P PROTEIN COMPONENT"/>
    <property type="match status" value="1"/>
</dbReference>
<dbReference type="eggNOG" id="COG0594">
    <property type="taxonomic scope" value="Bacteria"/>
</dbReference>
<dbReference type="GO" id="GO:0004526">
    <property type="term" value="F:ribonuclease P activity"/>
    <property type="evidence" value="ECO:0007669"/>
    <property type="project" value="InterPro"/>
</dbReference>
<evidence type="ECO:0000256" key="4">
    <source>
        <dbReference type="ARBA" id="ARBA00022759"/>
    </source>
</evidence>
<evidence type="ECO:0000256" key="5">
    <source>
        <dbReference type="ARBA" id="ARBA00022801"/>
    </source>
</evidence>
<dbReference type="SUPFAM" id="SSF54211">
    <property type="entry name" value="Ribosomal protein S5 domain 2-like"/>
    <property type="match status" value="1"/>
</dbReference>
<dbReference type="GO" id="GO:0042781">
    <property type="term" value="F:3'-tRNA processing endoribonuclease activity"/>
    <property type="evidence" value="ECO:0007669"/>
    <property type="project" value="TreeGrafter"/>
</dbReference>
<evidence type="ECO:0000313" key="7">
    <source>
        <dbReference type="EMBL" id="EGK70350.1"/>
    </source>
</evidence>
<comment type="function">
    <text evidence="1">RNaseP catalyzes the removal of the 5'-leader sequence from pre-tRNA to produce the mature 5'-terminus. It can also cleave other RNA substrates such as 4.5S RNA. The protein component plays an auxiliary but essential role in vivo by binding to the 5'-leader sequence and broadening the substrate specificity of the ribozyme.</text>
</comment>
<dbReference type="EMBL" id="AFHG01000057">
    <property type="protein sequence ID" value="EGK70350.1"/>
    <property type="molecule type" value="Genomic_DNA"/>
</dbReference>
<dbReference type="InterPro" id="IPR014721">
    <property type="entry name" value="Ribsml_uS5_D2-typ_fold_subgr"/>
</dbReference>
<accession>F5RGF8</accession>
<keyword evidence="6" id="KW-0694">RNA-binding</keyword>
<comment type="caution">
    <text evidence="7">The sequence shown here is derived from an EMBL/GenBank/DDBJ whole genome shotgun (WGS) entry which is preliminary data.</text>
</comment>
<dbReference type="Pfam" id="PF00825">
    <property type="entry name" value="Ribonuclease_P"/>
    <property type="match status" value="1"/>
</dbReference>
<dbReference type="InterPro" id="IPR000100">
    <property type="entry name" value="RNase_P"/>
</dbReference>
<keyword evidence="2" id="KW-0819">tRNA processing</keyword>
<gene>
    <name evidence="7" type="ORF">METUNv1_03255</name>
</gene>
<dbReference type="InterPro" id="IPR020568">
    <property type="entry name" value="Ribosomal_Su5_D2-typ_SF"/>
</dbReference>
<keyword evidence="4" id="KW-0255">Endonuclease</keyword>
<dbReference type="InterPro" id="IPR020539">
    <property type="entry name" value="RNase_P_CS"/>
</dbReference>
<dbReference type="Gene3D" id="3.30.230.10">
    <property type="match status" value="1"/>
</dbReference>
<dbReference type="GO" id="GO:0000049">
    <property type="term" value="F:tRNA binding"/>
    <property type="evidence" value="ECO:0007669"/>
    <property type="project" value="InterPro"/>
</dbReference>
<keyword evidence="5" id="KW-0378">Hydrolase</keyword>
<dbReference type="AlphaFoldDB" id="F5RGF8"/>
<sequence>MVAKRFLKRANARNLVKRLAREAFRHQRPALKPVDIILRLNARPDGLDRKRLREEIDALLARMRRPAAEPSGDPA</sequence>
<keyword evidence="3" id="KW-0540">Nuclease</keyword>
<evidence type="ECO:0000256" key="1">
    <source>
        <dbReference type="ARBA" id="ARBA00002663"/>
    </source>
</evidence>
<keyword evidence="8" id="KW-1185">Reference proteome</keyword>
<evidence type="ECO:0000256" key="3">
    <source>
        <dbReference type="ARBA" id="ARBA00022722"/>
    </source>
</evidence>
<dbReference type="Proteomes" id="UP000005019">
    <property type="component" value="Unassembled WGS sequence"/>
</dbReference>
<organism evidence="7 8">
    <name type="scientific">Methyloversatilis universalis (strain ATCC BAA-1314 / DSM 25237 / JCM 13912 / CCUG 52030 / FAM5)</name>
    <dbReference type="NCBI Taxonomy" id="1000565"/>
    <lineage>
        <taxon>Bacteria</taxon>
        <taxon>Pseudomonadati</taxon>
        <taxon>Pseudomonadota</taxon>
        <taxon>Betaproteobacteria</taxon>
        <taxon>Nitrosomonadales</taxon>
        <taxon>Sterolibacteriaceae</taxon>
        <taxon>Methyloversatilis</taxon>
    </lineage>
</organism>
<name>F5RGF8_METUF</name>
<evidence type="ECO:0000313" key="8">
    <source>
        <dbReference type="Proteomes" id="UP000005019"/>
    </source>
</evidence>
<protein>
    <submittedName>
        <fullName evidence="7">Ribonuclease P protein component</fullName>
    </submittedName>
</protein>
<evidence type="ECO:0000256" key="2">
    <source>
        <dbReference type="ARBA" id="ARBA00022694"/>
    </source>
</evidence>
<dbReference type="STRING" id="1000565.METUNv1_03255"/>
<evidence type="ECO:0000256" key="6">
    <source>
        <dbReference type="ARBA" id="ARBA00022884"/>
    </source>
</evidence>
<reference evidence="7 8" key="1">
    <citation type="journal article" date="2011" name="J. Bacteriol.">
        <title>Genome sequence of Methyloversatilis universalis FAM5T, a methylotrophic representative of the order Rhodocyclales.</title>
        <authorList>
            <person name="Kittichotirat W."/>
            <person name="Good N.M."/>
            <person name="Hall R."/>
            <person name="Bringel F."/>
            <person name="Lajus A."/>
            <person name="Medigue C."/>
            <person name="Smalley N.E."/>
            <person name="Beck D."/>
            <person name="Bumgarner R."/>
            <person name="Vuilleumier S."/>
            <person name="Kalyuzhnaya M.G."/>
        </authorList>
    </citation>
    <scope>NUCLEOTIDE SEQUENCE [LARGE SCALE GENOMIC DNA]</scope>
    <source>
        <strain evidence="8">ATCC BAA-1314 / JCM 13912 / FAM5</strain>
    </source>
</reference>
<dbReference type="PANTHER" id="PTHR33992:SF1">
    <property type="entry name" value="RIBONUCLEASE P PROTEIN COMPONENT"/>
    <property type="match status" value="1"/>
</dbReference>
<proteinExistence type="predicted"/>
<dbReference type="GO" id="GO:0030677">
    <property type="term" value="C:ribonuclease P complex"/>
    <property type="evidence" value="ECO:0007669"/>
    <property type="project" value="TreeGrafter"/>
</dbReference>